<proteinExistence type="predicted"/>
<sequence length="123" mass="13948">MKQIRENVLNETKSTNAVYSHLTNRSTKVIYGAPPKTTSTTQKSSPSKLPKLIPRSQTKQETRSVINVLEPNSENNYNFPKRKTAASRIYNPDRLKIYDIGHREKDIAVLSGARFSEESLITI</sequence>
<dbReference type="VEuPathDB" id="TrichDB:TVAG_392330"/>
<dbReference type="InParanoid" id="A2DWT4"/>
<organism evidence="2 3">
    <name type="scientific">Trichomonas vaginalis (strain ATCC PRA-98 / G3)</name>
    <dbReference type="NCBI Taxonomy" id="412133"/>
    <lineage>
        <taxon>Eukaryota</taxon>
        <taxon>Metamonada</taxon>
        <taxon>Parabasalia</taxon>
        <taxon>Trichomonadida</taxon>
        <taxon>Trichomonadidae</taxon>
        <taxon>Trichomonas</taxon>
    </lineage>
</organism>
<gene>
    <name evidence="2" type="ORF">TVAG_392330</name>
</gene>
<evidence type="ECO:0000313" key="3">
    <source>
        <dbReference type="Proteomes" id="UP000001542"/>
    </source>
</evidence>
<accession>A2DWT4</accession>
<reference evidence="2" key="2">
    <citation type="journal article" date="2007" name="Science">
        <title>Draft genome sequence of the sexually transmitted pathogen Trichomonas vaginalis.</title>
        <authorList>
            <person name="Carlton J.M."/>
            <person name="Hirt R.P."/>
            <person name="Silva J.C."/>
            <person name="Delcher A.L."/>
            <person name="Schatz M."/>
            <person name="Zhao Q."/>
            <person name="Wortman J.R."/>
            <person name="Bidwell S.L."/>
            <person name="Alsmark U.C.M."/>
            <person name="Besteiro S."/>
            <person name="Sicheritz-Ponten T."/>
            <person name="Noel C.J."/>
            <person name="Dacks J.B."/>
            <person name="Foster P.G."/>
            <person name="Simillion C."/>
            <person name="Van de Peer Y."/>
            <person name="Miranda-Saavedra D."/>
            <person name="Barton G.J."/>
            <person name="Westrop G.D."/>
            <person name="Mueller S."/>
            <person name="Dessi D."/>
            <person name="Fiori P.L."/>
            <person name="Ren Q."/>
            <person name="Paulsen I."/>
            <person name="Zhang H."/>
            <person name="Bastida-Corcuera F.D."/>
            <person name="Simoes-Barbosa A."/>
            <person name="Brown M.T."/>
            <person name="Hayes R.D."/>
            <person name="Mukherjee M."/>
            <person name="Okumura C.Y."/>
            <person name="Schneider R."/>
            <person name="Smith A.J."/>
            <person name="Vanacova S."/>
            <person name="Villalvazo M."/>
            <person name="Haas B.J."/>
            <person name="Pertea M."/>
            <person name="Feldblyum T.V."/>
            <person name="Utterback T.R."/>
            <person name="Shu C.L."/>
            <person name="Osoegawa K."/>
            <person name="de Jong P.J."/>
            <person name="Hrdy I."/>
            <person name="Horvathova L."/>
            <person name="Zubacova Z."/>
            <person name="Dolezal P."/>
            <person name="Malik S.B."/>
            <person name="Logsdon J.M. Jr."/>
            <person name="Henze K."/>
            <person name="Gupta A."/>
            <person name="Wang C.C."/>
            <person name="Dunne R.L."/>
            <person name="Upcroft J.A."/>
            <person name="Upcroft P."/>
            <person name="White O."/>
            <person name="Salzberg S.L."/>
            <person name="Tang P."/>
            <person name="Chiu C.-H."/>
            <person name="Lee Y.-S."/>
            <person name="Embley T.M."/>
            <person name="Coombs G.H."/>
            <person name="Mottram J.C."/>
            <person name="Tachezy J."/>
            <person name="Fraser-Liggett C.M."/>
            <person name="Johnson P.J."/>
        </authorList>
    </citation>
    <scope>NUCLEOTIDE SEQUENCE [LARGE SCALE GENOMIC DNA]</scope>
    <source>
        <strain evidence="2">G3</strain>
    </source>
</reference>
<evidence type="ECO:0000313" key="2">
    <source>
        <dbReference type="EMBL" id="EAY15116.1"/>
    </source>
</evidence>
<dbReference type="VEuPathDB" id="TrichDB:TVAGG3_0839540"/>
<dbReference type="KEGG" id="tva:4773117"/>
<feature type="compositionally biased region" description="Low complexity" evidence="1">
    <location>
        <begin position="34"/>
        <end position="52"/>
    </location>
</feature>
<dbReference type="EMBL" id="DS113260">
    <property type="protein sequence ID" value="EAY15116.1"/>
    <property type="molecule type" value="Genomic_DNA"/>
</dbReference>
<evidence type="ECO:0000256" key="1">
    <source>
        <dbReference type="SAM" id="MobiDB-lite"/>
    </source>
</evidence>
<feature type="compositionally biased region" description="Polar residues" evidence="1">
    <location>
        <begin position="55"/>
        <end position="64"/>
    </location>
</feature>
<keyword evidence="3" id="KW-1185">Reference proteome</keyword>
<reference evidence="2" key="1">
    <citation type="submission" date="2006-10" db="EMBL/GenBank/DDBJ databases">
        <authorList>
            <person name="Amadeo P."/>
            <person name="Zhao Q."/>
            <person name="Wortman J."/>
            <person name="Fraser-Liggett C."/>
            <person name="Carlton J."/>
        </authorList>
    </citation>
    <scope>NUCLEOTIDE SEQUENCE</scope>
    <source>
        <strain evidence="2">G3</strain>
    </source>
</reference>
<dbReference type="RefSeq" id="XP_001327339.1">
    <property type="nucleotide sequence ID" value="XM_001327304.1"/>
</dbReference>
<protein>
    <submittedName>
        <fullName evidence="2">Uncharacterized protein</fullName>
    </submittedName>
</protein>
<dbReference type="AlphaFoldDB" id="A2DWT4"/>
<name>A2DWT4_TRIV3</name>
<feature type="region of interest" description="Disordered" evidence="1">
    <location>
        <begin position="29"/>
        <end position="64"/>
    </location>
</feature>
<dbReference type="Proteomes" id="UP000001542">
    <property type="component" value="Unassembled WGS sequence"/>
</dbReference>